<dbReference type="NCBIfam" id="TIGR01194">
    <property type="entry name" value="cyc_pep_trnsptr"/>
    <property type="match status" value="1"/>
</dbReference>
<keyword evidence="3" id="KW-0547">Nucleotide-binding</keyword>
<dbReference type="InterPro" id="IPR003593">
    <property type="entry name" value="AAA+_ATPase"/>
</dbReference>
<feature type="transmembrane region" description="Helical" evidence="7">
    <location>
        <begin position="132"/>
        <end position="149"/>
    </location>
</feature>
<proteinExistence type="predicted"/>
<keyword evidence="2 7" id="KW-0812">Transmembrane</keyword>
<dbReference type="InterPro" id="IPR003439">
    <property type="entry name" value="ABC_transporter-like_ATP-bd"/>
</dbReference>
<evidence type="ECO:0000313" key="10">
    <source>
        <dbReference type="EMBL" id="MFC0516388.1"/>
    </source>
</evidence>
<reference evidence="10 11" key="1">
    <citation type="submission" date="2024-09" db="EMBL/GenBank/DDBJ databases">
        <authorList>
            <person name="Sun Q."/>
            <person name="Mori K."/>
        </authorList>
    </citation>
    <scope>NUCLEOTIDE SEQUENCE [LARGE SCALE GENOMIC DNA]</scope>
    <source>
        <strain evidence="10 11">NCAIM B.02415</strain>
    </source>
</reference>
<dbReference type="Proteomes" id="UP001589828">
    <property type="component" value="Unassembled WGS sequence"/>
</dbReference>
<dbReference type="PANTHER" id="PTHR24221">
    <property type="entry name" value="ATP-BINDING CASSETTE SUB-FAMILY B"/>
    <property type="match status" value="1"/>
</dbReference>
<feature type="transmembrane region" description="Helical" evidence="7">
    <location>
        <begin position="247"/>
        <end position="266"/>
    </location>
</feature>
<keyword evidence="5 7" id="KW-1133">Transmembrane helix</keyword>
<evidence type="ECO:0000256" key="7">
    <source>
        <dbReference type="SAM" id="Phobius"/>
    </source>
</evidence>
<comment type="caution">
    <text evidence="10">The sequence shown here is derived from an EMBL/GenBank/DDBJ whole genome shotgun (WGS) entry which is preliminary data.</text>
</comment>
<evidence type="ECO:0000256" key="5">
    <source>
        <dbReference type="ARBA" id="ARBA00022989"/>
    </source>
</evidence>
<dbReference type="SMART" id="SM00382">
    <property type="entry name" value="AAA"/>
    <property type="match status" value="1"/>
</dbReference>
<feature type="domain" description="ABC transmembrane type-1" evidence="9">
    <location>
        <begin position="19"/>
        <end position="297"/>
    </location>
</feature>
<feature type="domain" description="ABC transporter" evidence="8">
    <location>
        <begin position="337"/>
        <end position="549"/>
    </location>
</feature>
<dbReference type="PROSITE" id="PS50929">
    <property type="entry name" value="ABC_TM1F"/>
    <property type="match status" value="1"/>
</dbReference>
<evidence type="ECO:0000256" key="2">
    <source>
        <dbReference type="ARBA" id="ARBA00022692"/>
    </source>
</evidence>
<keyword evidence="11" id="KW-1185">Reference proteome</keyword>
<dbReference type="InterPro" id="IPR036640">
    <property type="entry name" value="ABC1_TM_sf"/>
</dbReference>
<sequence>MRRILKEIILPVAGNINFLACVFLGILSGLFSFLFINGITRIISEIISGKYNTVNREYVLSFVLIVLLFVWIRKTLALKIIKLSQKIFWSLRKQVLELILKTNYSQISSKKSEIQTAIITDVNALTEASVNIINFFTALVMSISCLFYQASISLFLFSLTVCIAIAGMAVYYFNAKKNLRNFETVRKMETVFFEKYRGIIDGFKEINMEPKKGSYMYENIKSTARLMYKTNTIALTGLLNNSVTGQILFYILISSILLFFSVSSKVKSSDLVSFVFTLIYLLGSLETIMVLFPGLIKARVAFNHLMELKDDLERELISSSKPEAMINELKIRDFSSIAISDLKFSYDGVNGFSIGPVHLDISKGDVIFLYGGNGSGKTTLIYSVIGIYTPTVWNIKLNGIPVNNDTYASYRNIFSVVFSDFYLFNEIIGVDIIDYNEWHYYLELFELTGKVSLSERVLSTTNLSTGQRKRLALIAILLEKKPVLVLDEWAADQDPYFRKKFYTEIIPLLKQEGFTIICITHDDKYYNCADKLYRIDFGKLTLVSSGAFA</sequence>
<evidence type="ECO:0000313" key="11">
    <source>
        <dbReference type="Proteomes" id="UP001589828"/>
    </source>
</evidence>
<dbReference type="RefSeq" id="WP_377024174.1">
    <property type="nucleotide sequence ID" value="NZ_JBHLTS010000054.1"/>
</dbReference>
<evidence type="ECO:0000259" key="8">
    <source>
        <dbReference type="PROSITE" id="PS50893"/>
    </source>
</evidence>
<dbReference type="EMBL" id="JBHLTS010000054">
    <property type="protein sequence ID" value="MFC0516388.1"/>
    <property type="molecule type" value="Genomic_DNA"/>
</dbReference>
<evidence type="ECO:0000256" key="6">
    <source>
        <dbReference type="ARBA" id="ARBA00023136"/>
    </source>
</evidence>
<dbReference type="SUPFAM" id="SSF52540">
    <property type="entry name" value="P-loop containing nucleoside triphosphate hydrolases"/>
    <property type="match status" value="1"/>
</dbReference>
<feature type="transmembrane region" description="Helical" evidence="7">
    <location>
        <begin position="58"/>
        <end position="76"/>
    </location>
</feature>
<dbReference type="PROSITE" id="PS50893">
    <property type="entry name" value="ABC_TRANSPORTER_2"/>
    <property type="match status" value="1"/>
</dbReference>
<name>A0ABV6LA93_9SPHI</name>
<gene>
    <name evidence="10" type="ORF">ACFFGT_19430</name>
</gene>
<evidence type="ECO:0000256" key="1">
    <source>
        <dbReference type="ARBA" id="ARBA00004651"/>
    </source>
</evidence>
<dbReference type="PANTHER" id="PTHR24221:SF654">
    <property type="entry name" value="ATP-BINDING CASSETTE SUB-FAMILY B MEMBER 6"/>
    <property type="match status" value="1"/>
</dbReference>
<protein>
    <submittedName>
        <fullName evidence="10">Cyclic peptide export ABC transporter</fullName>
    </submittedName>
</protein>
<comment type="subcellular location">
    <subcellularLocation>
        <location evidence="1">Cell membrane</location>
        <topology evidence="1">Multi-pass membrane protein</topology>
    </subcellularLocation>
</comment>
<dbReference type="InterPro" id="IPR027417">
    <property type="entry name" value="P-loop_NTPase"/>
</dbReference>
<dbReference type="Pfam" id="PF00005">
    <property type="entry name" value="ABC_tran"/>
    <property type="match status" value="1"/>
</dbReference>
<dbReference type="Gene3D" id="3.40.50.300">
    <property type="entry name" value="P-loop containing nucleotide triphosphate hydrolases"/>
    <property type="match status" value="1"/>
</dbReference>
<evidence type="ECO:0000256" key="3">
    <source>
        <dbReference type="ARBA" id="ARBA00022741"/>
    </source>
</evidence>
<dbReference type="Gene3D" id="1.20.1560.10">
    <property type="entry name" value="ABC transporter type 1, transmembrane domain"/>
    <property type="match status" value="1"/>
</dbReference>
<evidence type="ECO:0000256" key="4">
    <source>
        <dbReference type="ARBA" id="ARBA00022840"/>
    </source>
</evidence>
<feature type="transmembrane region" description="Helical" evidence="7">
    <location>
        <begin position="12"/>
        <end position="38"/>
    </location>
</feature>
<dbReference type="InterPro" id="IPR011527">
    <property type="entry name" value="ABC1_TM_dom"/>
</dbReference>
<dbReference type="InterPro" id="IPR039421">
    <property type="entry name" value="Type_1_exporter"/>
</dbReference>
<keyword evidence="6 7" id="KW-0472">Membrane</keyword>
<dbReference type="InterPro" id="IPR005898">
    <property type="entry name" value="Cyc_pep_transpt_SyrD/YojI"/>
</dbReference>
<accession>A0ABV6LA93</accession>
<organism evidence="10 11">
    <name type="scientific">Mucilaginibacter angelicae</name>
    <dbReference type="NCBI Taxonomy" id="869718"/>
    <lineage>
        <taxon>Bacteria</taxon>
        <taxon>Pseudomonadati</taxon>
        <taxon>Bacteroidota</taxon>
        <taxon>Sphingobacteriia</taxon>
        <taxon>Sphingobacteriales</taxon>
        <taxon>Sphingobacteriaceae</taxon>
        <taxon>Mucilaginibacter</taxon>
    </lineage>
</organism>
<feature type="transmembrane region" description="Helical" evidence="7">
    <location>
        <begin position="272"/>
        <end position="296"/>
    </location>
</feature>
<keyword evidence="4" id="KW-0067">ATP-binding</keyword>
<dbReference type="SUPFAM" id="SSF90123">
    <property type="entry name" value="ABC transporter transmembrane region"/>
    <property type="match status" value="1"/>
</dbReference>
<feature type="transmembrane region" description="Helical" evidence="7">
    <location>
        <begin position="155"/>
        <end position="173"/>
    </location>
</feature>
<evidence type="ECO:0000259" key="9">
    <source>
        <dbReference type="PROSITE" id="PS50929"/>
    </source>
</evidence>